<dbReference type="PRINTS" id="PR00039">
    <property type="entry name" value="HTHLYSR"/>
</dbReference>
<dbReference type="PANTHER" id="PTHR30346">
    <property type="entry name" value="TRANSCRIPTIONAL DUAL REGULATOR HCAR-RELATED"/>
    <property type="match status" value="1"/>
</dbReference>
<gene>
    <name evidence="6" type="ORF">SAMN06265350_101564</name>
</gene>
<evidence type="ECO:0000313" key="7">
    <source>
        <dbReference type="Proteomes" id="UP000315971"/>
    </source>
</evidence>
<evidence type="ECO:0000256" key="1">
    <source>
        <dbReference type="ARBA" id="ARBA00009437"/>
    </source>
</evidence>
<keyword evidence="2" id="KW-0805">Transcription regulation</keyword>
<dbReference type="Pfam" id="PF03466">
    <property type="entry name" value="LysR_substrate"/>
    <property type="match status" value="1"/>
</dbReference>
<keyword evidence="3 6" id="KW-0238">DNA-binding</keyword>
<evidence type="ECO:0000256" key="3">
    <source>
        <dbReference type="ARBA" id="ARBA00023125"/>
    </source>
</evidence>
<keyword evidence="4" id="KW-0804">Transcription</keyword>
<sequence length="300" mass="34695">MGYQIELRHLKYFQVLAEELKFRKAAERLYISQPGLSRQIKQMEELFNVSLFDRTKKKVELTPAGIYLKNEVDYIFNHLDTIKQQLDNIAQGKETELRIGFLGSAAQKVIPELVFRLSKEYPGIRTILEELPNKLQIDLLEKNKLDMGFVRMQQFAEGISKHLIHQDTFSLVLPMDHPLTNPSYETIKSLSSEPFIFFSSEDSPFYHDLIMGICEDHGFRPQVFHKSANALTIYKLVEEGLGIAIVPTGLQYGYDLKVKFVELSYIPQKTELYVIWKESNRNPALTNVVELLIKRHKVTG</sequence>
<organism evidence="6 7">
    <name type="scientific">Solitalea koreensis</name>
    <dbReference type="NCBI Taxonomy" id="543615"/>
    <lineage>
        <taxon>Bacteria</taxon>
        <taxon>Pseudomonadati</taxon>
        <taxon>Bacteroidota</taxon>
        <taxon>Sphingobacteriia</taxon>
        <taxon>Sphingobacteriales</taxon>
        <taxon>Sphingobacteriaceae</taxon>
        <taxon>Solitalea</taxon>
    </lineage>
</organism>
<comment type="similarity">
    <text evidence="1">Belongs to the LysR transcriptional regulatory family.</text>
</comment>
<dbReference type="InterPro" id="IPR036388">
    <property type="entry name" value="WH-like_DNA-bd_sf"/>
</dbReference>
<proteinExistence type="inferred from homology"/>
<dbReference type="SUPFAM" id="SSF46785">
    <property type="entry name" value="Winged helix' DNA-binding domain"/>
    <property type="match status" value="1"/>
</dbReference>
<dbReference type="EMBL" id="FXSZ01000001">
    <property type="protein sequence ID" value="SMO40377.1"/>
    <property type="molecule type" value="Genomic_DNA"/>
</dbReference>
<dbReference type="RefSeq" id="WP_142601259.1">
    <property type="nucleotide sequence ID" value="NZ_FXSZ01000001.1"/>
</dbReference>
<protein>
    <submittedName>
        <fullName evidence="6">DNA-binding transcriptional regulator, LysR family</fullName>
    </submittedName>
</protein>
<dbReference type="SUPFAM" id="SSF53850">
    <property type="entry name" value="Periplasmic binding protein-like II"/>
    <property type="match status" value="1"/>
</dbReference>
<reference evidence="6 7" key="1">
    <citation type="submission" date="2017-05" db="EMBL/GenBank/DDBJ databases">
        <authorList>
            <person name="Varghese N."/>
            <person name="Submissions S."/>
        </authorList>
    </citation>
    <scope>NUCLEOTIDE SEQUENCE [LARGE SCALE GENOMIC DNA]</scope>
    <source>
        <strain evidence="6 7">DSM 21342</strain>
    </source>
</reference>
<dbReference type="OrthoDB" id="9803735at2"/>
<dbReference type="InterPro" id="IPR000847">
    <property type="entry name" value="LysR_HTH_N"/>
</dbReference>
<evidence type="ECO:0000256" key="2">
    <source>
        <dbReference type="ARBA" id="ARBA00023015"/>
    </source>
</evidence>
<dbReference type="GO" id="GO:0003677">
    <property type="term" value="F:DNA binding"/>
    <property type="evidence" value="ECO:0007669"/>
    <property type="project" value="UniProtKB-KW"/>
</dbReference>
<dbReference type="GO" id="GO:0032993">
    <property type="term" value="C:protein-DNA complex"/>
    <property type="evidence" value="ECO:0007669"/>
    <property type="project" value="TreeGrafter"/>
</dbReference>
<dbReference type="GO" id="GO:0003700">
    <property type="term" value="F:DNA-binding transcription factor activity"/>
    <property type="evidence" value="ECO:0007669"/>
    <property type="project" value="InterPro"/>
</dbReference>
<accession>A0A521AZW0</accession>
<evidence type="ECO:0000313" key="6">
    <source>
        <dbReference type="EMBL" id="SMO40377.1"/>
    </source>
</evidence>
<dbReference type="FunFam" id="1.10.10.10:FF:000001">
    <property type="entry name" value="LysR family transcriptional regulator"/>
    <property type="match status" value="1"/>
</dbReference>
<dbReference type="AlphaFoldDB" id="A0A521AZW0"/>
<dbReference type="Pfam" id="PF00126">
    <property type="entry name" value="HTH_1"/>
    <property type="match status" value="1"/>
</dbReference>
<dbReference type="Proteomes" id="UP000315971">
    <property type="component" value="Unassembled WGS sequence"/>
</dbReference>
<feature type="domain" description="HTH lysR-type" evidence="5">
    <location>
        <begin position="5"/>
        <end position="62"/>
    </location>
</feature>
<dbReference type="PANTHER" id="PTHR30346:SF0">
    <property type="entry name" value="HCA OPERON TRANSCRIPTIONAL ACTIVATOR HCAR"/>
    <property type="match status" value="1"/>
</dbReference>
<dbReference type="PROSITE" id="PS50931">
    <property type="entry name" value="HTH_LYSR"/>
    <property type="match status" value="1"/>
</dbReference>
<name>A0A521AZW0_9SPHI</name>
<dbReference type="Gene3D" id="1.10.10.10">
    <property type="entry name" value="Winged helix-like DNA-binding domain superfamily/Winged helix DNA-binding domain"/>
    <property type="match status" value="1"/>
</dbReference>
<evidence type="ECO:0000256" key="4">
    <source>
        <dbReference type="ARBA" id="ARBA00023163"/>
    </source>
</evidence>
<dbReference type="InterPro" id="IPR036390">
    <property type="entry name" value="WH_DNA-bd_sf"/>
</dbReference>
<evidence type="ECO:0000259" key="5">
    <source>
        <dbReference type="PROSITE" id="PS50931"/>
    </source>
</evidence>
<dbReference type="InterPro" id="IPR005119">
    <property type="entry name" value="LysR_subst-bd"/>
</dbReference>
<dbReference type="Gene3D" id="3.40.190.10">
    <property type="entry name" value="Periplasmic binding protein-like II"/>
    <property type="match status" value="2"/>
</dbReference>
<keyword evidence="7" id="KW-1185">Reference proteome</keyword>